<dbReference type="UniPathway" id="UPA00845"/>
<dbReference type="SUPFAM" id="SSF53448">
    <property type="entry name" value="Nucleotide-diphospho-sugar transferases"/>
    <property type="match status" value="1"/>
</dbReference>
<dbReference type="Gene3D" id="3.90.550.10">
    <property type="entry name" value="Spore Coat Polysaccharide Biosynthesis Protein SpsA, Chain A"/>
    <property type="match status" value="1"/>
</dbReference>
<accession>A0A328DAG6</accession>
<dbReference type="EC" id="2.4.1.-" evidence="13"/>
<comment type="pathway">
    <text evidence="2 13">Glycan metabolism; pectin biosynthesis.</text>
</comment>
<protein>
    <recommendedName>
        <fullName evidence="13">Hexosyltransferase</fullName>
        <ecNumber evidence="13">2.4.1.-</ecNumber>
    </recommendedName>
</protein>
<comment type="subcellular location">
    <subcellularLocation>
        <location evidence="1 13">Golgi apparatus membrane</location>
        <topology evidence="1 13">Single-pass type II membrane protein</topology>
    </subcellularLocation>
</comment>
<evidence type="ECO:0000256" key="9">
    <source>
        <dbReference type="ARBA" id="ARBA00023034"/>
    </source>
</evidence>
<reference evidence="15 16" key="1">
    <citation type="submission" date="2018-06" db="EMBL/GenBank/DDBJ databases">
        <title>The Genome of Cuscuta australis (Dodder) Provides Insight into the Evolution of Plant Parasitism.</title>
        <authorList>
            <person name="Liu H."/>
        </authorList>
    </citation>
    <scope>NUCLEOTIDE SEQUENCE [LARGE SCALE GENOMIC DNA]</scope>
    <source>
        <strain evidence="16">cv. Yunnan</strain>
        <tissue evidence="15">Vines</tissue>
    </source>
</reference>
<keyword evidence="11" id="KW-0325">Glycoprotein</keyword>
<organism evidence="15 16">
    <name type="scientific">Cuscuta australis</name>
    <dbReference type="NCBI Taxonomy" id="267555"/>
    <lineage>
        <taxon>Eukaryota</taxon>
        <taxon>Viridiplantae</taxon>
        <taxon>Streptophyta</taxon>
        <taxon>Embryophyta</taxon>
        <taxon>Tracheophyta</taxon>
        <taxon>Spermatophyta</taxon>
        <taxon>Magnoliopsida</taxon>
        <taxon>eudicotyledons</taxon>
        <taxon>Gunneridae</taxon>
        <taxon>Pentapetalae</taxon>
        <taxon>asterids</taxon>
        <taxon>lamiids</taxon>
        <taxon>Solanales</taxon>
        <taxon>Convolvulaceae</taxon>
        <taxon>Cuscuteae</taxon>
        <taxon>Cuscuta</taxon>
        <taxon>Cuscuta subgen. Grammica</taxon>
        <taxon>Cuscuta sect. Cleistogrammica</taxon>
    </lineage>
</organism>
<evidence type="ECO:0000256" key="12">
    <source>
        <dbReference type="ARBA" id="ARBA00023316"/>
    </source>
</evidence>
<dbReference type="Proteomes" id="UP000249390">
    <property type="component" value="Unassembled WGS sequence"/>
</dbReference>
<feature type="compositionally biased region" description="Polar residues" evidence="14">
    <location>
        <begin position="109"/>
        <end position="127"/>
    </location>
</feature>
<evidence type="ECO:0000256" key="4">
    <source>
        <dbReference type="ARBA" id="ARBA00022676"/>
    </source>
</evidence>
<comment type="similarity">
    <text evidence="3 13">Belongs to the glycosyltransferase 8 family.</text>
</comment>
<sequence>MRKFHRRTRICILILLVVCFCVPVFFLPHRIQHFHVHESSQFIEDLSIVKHRTDAYASRAIEEEEGQNVKEPHHAVYKDDKFRTSPVIGNNRSGQSERSNNAALGENDFSGNLQDVKQQNQSSQNEKAVQKPKGNKPLDVKLKEIKDQLIRAKLYLSFSPQGSKSHFVKEMKLRIKDLEKAIGDITKDSDLSRRALQKMKVMEVTLSKASRIYPECTPMVKKLRAMTYNTEQQLKAHKNHVGFLLKIAERATPKGLHCLSMRLTAEYFSLSLKEREFPNQHKLHHPDRYHFAVFSDNILACSAVVNSTVSSAMNSERIVFHIVTDSITLPAMSMWFLSNPPGNATIHIQSIENIKWLYTQYHSIVQKQGSLDPKYMSALNHLRFYLPDIFPTLDKIVFLDHDIVVQKDLSALWKINMRGKVNGAVQTCEQGDPSFRRMDVFINFTDPNMANRFDKETCTWAFGMNLFDLQEWRRQNLTGVYHKYLQLGNKNPILTAGSLPIGWITFYNQTMALDRRWHLLGLGYDSGREQCEIERAAVIHFNGAMKPWLEMGIEKYRSAWRKYVNYELPYLQQCNIHI</sequence>
<evidence type="ECO:0000256" key="3">
    <source>
        <dbReference type="ARBA" id="ARBA00006351"/>
    </source>
</evidence>
<dbReference type="Pfam" id="PF25557">
    <property type="entry name" value="GAUT_1"/>
    <property type="match status" value="1"/>
</dbReference>
<evidence type="ECO:0000256" key="2">
    <source>
        <dbReference type="ARBA" id="ARBA00004877"/>
    </source>
</evidence>
<evidence type="ECO:0000313" key="15">
    <source>
        <dbReference type="EMBL" id="RAL42170.1"/>
    </source>
</evidence>
<keyword evidence="8" id="KW-1133">Transmembrane helix</keyword>
<keyword evidence="10" id="KW-0472">Membrane</keyword>
<keyword evidence="7" id="KW-0735">Signal-anchor</keyword>
<comment type="caution">
    <text evidence="15">The sequence shown here is derived from an EMBL/GenBank/DDBJ whole genome shotgun (WGS) entry which is preliminary data.</text>
</comment>
<keyword evidence="16" id="KW-1185">Reference proteome</keyword>
<dbReference type="GO" id="GO:0071555">
    <property type="term" value="P:cell wall organization"/>
    <property type="evidence" value="ECO:0007669"/>
    <property type="project" value="UniProtKB-KW"/>
</dbReference>
<evidence type="ECO:0000256" key="1">
    <source>
        <dbReference type="ARBA" id="ARBA00004323"/>
    </source>
</evidence>
<dbReference type="GO" id="GO:0047262">
    <property type="term" value="F:polygalacturonate 4-alpha-galacturonosyltransferase activity"/>
    <property type="evidence" value="ECO:0007669"/>
    <property type="project" value="InterPro"/>
</dbReference>
<dbReference type="FunFam" id="3.90.550.10:FF:000056">
    <property type="entry name" value="Hexosyltransferase"/>
    <property type="match status" value="1"/>
</dbReference>
<evidence type="ECO:0000256" key="13">
    <source>
        <dbReference type="RuleBase" id="RU362027"/>
    </source>
</evidence>
<evidence type="ECO:0000256" key="10">
    <source>
        <dbReference type="ARBA" id="ARBA00023136"/>
    </source>
</evidence>
<dbReference type="Pfam" id="PF01501">
    <property type="entry name" value="Glyco_transf_8"/>
    <property type="match status" value="1"/>
</dbReference>
<evidence type="ECO:0000256" key="6">
    <source>
        <dbReference type="ARBA" id="ARBA00022692"/>
    </source>
</evidence>
<proteinExistence type="inferred from homology"/>
<evidence type="ECO:0000256" key="5">
    <source>
        <dbReference type="ARBA" id="ARBA00022679"/>
    </source>
</evidence>
<dbReference type="PANTHER" id="PTHR32116">
    <property type="entry name" value="GALACTURONOSYLTRANSFERASE 4-RELATED"/>
    <property type="match status" value="1"/>
</dbReference>
<dbReference type="InterPro" id="IPR029044">
    <property type="entry name" value="Nucleotide-diphossugar_trans"/>
</dbReference>
<keyword evidence="6" id="KW-0812">Transmembrane</keyword>
<dbReference type="AlphaFoldDB" id="A0A328DAG6"/>
<keyword evidence="9 13" id="KW-0333">Golgi apparatus</keyword>
<feature type="region of interest" description="Disordered" evidence="14">
    <location>
        <begin position="61"/>
        <end position="138"/>
    </location>
</feature>
<dbReference type="GO" id="GO:0000139">
    <property type="term" value="C:Golgi membrane"/>
    <property type="evidence" value="ECO:0007669"/>
    <property type="project" value="UniProtKB-SubCell"/>
</dbReference>
<dbReference type="PANTHER" id="PTHR32116:SF0">
    <property type="entry name" value="GALACTURONOSYLTRANSFERASE 6-RELATED"/>
    <property type="match status" value="1"/>
</dbReference>
<dbReference type="EMBL" id="NQVE01000175">
    <property type="protein sequence ID" value="RAL42170.1"/>
    <property type="molecule type" value="Genomic_DNA"/>
</dbReference>
<name>A0A328DAG6_9ASTE</name>
<evidence type="ECO:0000256" key="14">
    <source>
        <dbReference type="SAM" id="MobiDB-lite"/>
    </source>
</evidence>
<dbReference type="GO" id="GO:0045489">
    <property type="term" value="P:pectin biosynthetic process"/>
    <property type="evidence" value="ECO:0007669"/>
    <property type="project" value="UniProtKB-UniPathway"/>
</dbReference>
<evidence type="ECO:0000313" key="16">
    <source>
        <dbReference type="Proteomes" id="UP000249390"/>
    </source>
</evidence>
<evidence type="ECO:0000256" key="8">
    <source>
        <dbReference type="ARBA" id="ARBA00022989"/>
    </source>
</evidence>
<dbReference type="CDD" id="cd06429">
    <property type="entry name" value="GT8_like_1"/>
    <property type="match status" value="1"/>
</dbReference>
<keyword evidence="4 13" id="KW-0328">Glycosyltransferase</keyword>
<keyword evidence="5" id="KW-0808">Transferase</keyword>
<dbReference type="InterPro" id="IPR029993">
    <property type="entry name" value="GAUT"/>
</dbReference>
<evidence type="ECO:0000256" key="11">
    <source>
        <dbReference type="ARBA" id="ARBA00023180"/>
    </source>
</evidence>
<gene>
    <name evidence="15" type="ORF">DM860_011953</name>
</gene>
<keyword evidence="12 13" id="KW-0961">Cell wall biogenesis/degradation</keyword>
<feature type="compositionally biased region" description="Polar residues" evidence="14">
    <location>
        <begin position="87"/>
        <end position="102"/>
    </location>
</feature>
<feature type="compositionally biased region" description="Basic and acidic residues" evidence="14">
    <location>
        <begin position="67"/>
        <end position="83"/>
    </location>
</feature>
<dbReference type="InterPro" id="IPR002495">
    <property type="entry name" value="Glyco_trans_8"/>
</dbReference>
<evidence type="ECO:0000256" key="7">
    <source>
        <dbReference type="ARBA" id="ARBA00022968"/>
    </source>
</evidence>